<dbReference type="AlphaFoldDB" id="A0AAD8L6F3"/>
<sequence length="156" mass="18668">MLQPVQFRVSYNQNYTLLRIIRNMYRTSNYDSSYDNCQNGWDSVSPQYVHRDNVIPYSVPQSHNRFVFEEERPVANYYPAQVVFEEQYSVPVHKNHHHGPRKQVQFVEHEEKVTEVVDNFGNHKVYKQSIDTEADGFINRKHKNFEAARTFNSFNY</sequence>
<name>A0AAD8L6F3_TARER</name>
<dbReference type="EMBL" id="JAUHHV010000002">
    <property type="protein sequence ID" value="KAK1433853.1"/>
    <property type="molecule type" value="Genomic_DNA"/>
</dbReference>
<protein>
    <submittedName>
        <fullName evidence="1">Uncharacterized protein</fullName>
    </submittedName>
</protein>
<evidence type="ECO:0000313" key="1">
    <source>
        <dbReference type="EMBL" id="KAK1433853.1"/>
    </source>
</evidence>
<gene>
    <name evidence="1" type="ORF">QVD17_10771</name>
</gene>
<organism evidence="1 2">
    <name type="scientific">Tagetes erecta</name>
    <name type="common">African marigold</name>
    <dbReference type="NCBI Taxonomy" id="13708"/>
    <lineage>
        <taxon>Eukaryota</taxon>
        <taxon>Viridiplantae</taxon>
        <taxon>Streptophyta</taxon>
        <taxon>Embryophyta</taxon>
        <taxon>Tracheophyta</taxon>
        <taxon>Spermatophyta</taxon>
        <taxon>Magnoliopsida</taxon>
        <taxon>eudicotyledons</taxon>
        <taxon>Gunneridae</taxon>
        <taxon>Pentapetalae</taxon>
        <taxon>asterids</taxon>
        <taxon>campanulids</taxon>
        <taxon>Asterales</taxon>
        <taxon>Asteraceae</taxon>
        <taxon>Asteroideae</taxon>
        <taxon>Heliantheae alliance</taxon>
        <taxon>Tageteae</taxon>
        <taxon>Tagetes</taxon>
    </lineage>
</organism>
<proteinExistence type="predicted"/>
<reference evidence="1" key="1">
    <citation type="journal article" date="2023" name="bioRxiv">
        <title>Improved chromosome-level genome assembly for marigold (Tagetes erecta).</title>
        <authorList>
            <person name="Jiang F."/>
            <person name="Yuan L."/>
            <person name="Wang S."/>
            <person name="Wang H."/>
            <person name="Xu D."/>
            <person name="Wang A."/>
            <person name="Fan W."/>
        </authorList>
    </citation>
    <scope>NUCLEOTIDE SEQUENCE</scope>
    <source>
        <strain evidence="1">WSJ</strain>
        <tissue evidence="1">Leaf</tissue>
    </source>
</reference>
<keyword evidence="2" id="KW-1185">Reference proteome</keyword>
<comment type="caution">
    <text evidence="1">The sequence shown here is derived from an EMBL/GenBank/DDBJ whole genome shotgun (WGS) entry which is preliminary data.</text>
</comment>
<dbReference type="Proteomes" id="UP001229421">
    <property type="component" value="Unassembled WGS sequence"/>
</dbReference>
<accession>A0AAD8L6F3</accession>
<evidence type="ECO:0000313" key="2">
    <source>
        <dbReference type="Proteomes" id="UP001229421"/>
    </source>
</evidence>